<dbReference type="InterPro" id="IPR046867">
    <property type="entry name" value="AldOxase/xan_DH_MoCoBD2"/>
</dbReference>
<dbReference type="Pfam" id="PF02738">
    <property type="entry name" value="MoCoBD_1"/>
    <property type="match status" value="1"/>
</dbReference>
<dbReference type="InterPro" id="IPR037165">
    <property type="entry name" value="AldOxase/xan_DH_Mopterin-bd_sf"/>
</dbReference>
<dbReference type="InterPro" id="IPR016208">
    <property type="entry name" value="Ald_Oxase/xanthine_DH-like"/>
</dbReference>
<dbReference type="SUPFAM" id="SSF56003">
    <property type="entry name" value="Molybdenum cofactor-binding domain"/>
    <property type="match status" value="1"/>
</dbReference>
<keyword evidence="2" id="KW-0560">Oxidoreductase</keyword>
<evidence type="ECO:0000313" key="4">
    <source>
        <dbReference type="EMBL" id="MDA0135974.1"/>
    </source>
</evidence>
<dbReference type="Gene3D" id="3.90.1170.50">
    <property type="entry name" value="Aldehyde oxidase/xanthine dehydrogenase, a/b hammerhead"/>
    <property type="match status" value="1"/>
</dbReference>
<feature type="domain" description="Aldehyde oxidase/xanthine dehydrogenase a/b hammerhead" evidence="3">
    <location>
        <begin position="16"/>
        <end position="123"/>
    </location>
</feature>
<reference evidence="4" key="1">
    <citation type="submission" date="2022-10" db="EMBL/GenBank/DDBJ databases">
        <title>The WGS of Solirubrobacter sp. CPCC 204708.</title>
        <authorList>
            <person name="Jiang Z."/>
        </authorList>
    </citation>
    <scope>NUCLEOTIDE SEQUENCE</scope>
    <source>
        <strain evidence="4">CPCC 204708</strain>
    </source>
</reference>
<dbReference type="Pfam" id="PF01315">
    <property type="entry name" value="Ald_Xan_dh_C"/>
    <property type="match status" value="1"/>
</dbReference>
<dbReference type="InterPro" id="IPR008274">
    <property type="entry name" value="AldOxase/xan_DH_MoCoBD1"/>
</dbReference>
<dbReference type="Gene3D" id="3.30.365.10">
    <property type="entry name" value="Aldehyde oxidase/xanthine dehydrogenase, molybdopterin binding domain"/>
    <property type="match status" value="4"/>
</dbReference>
<dbReference type="SMART" id="SM01008">
    <property type="entry name" value="Ald_Xan_dh_C"/>
    <property type="match status" value="1"/>
</dbReference>
<dbReference type="PANTHER" id="PTHR11908:SF132">
    <property type="entry name" value="ALDEHYDE OXIDASE 1-RELATED"/>
    <property type="match status" value="1"/>
</dbReference>
<evidence type="ECO:0000313" key="5">
    <source>
        <dbReference type="Proteomes" id="UP001147700"/>
    </source>
</evidence>
<dbReference type="InterPro" id="IPR036856">
    <property type="entry name" value="Ald_Oxase/Xan_DH_a/b_sf"/>
</dbReference>
<comment type="caution">
    <text evidence="4">The sequence shown here is derived from an EMBL/GenBank/DDBJ whole genome shotgun (WGS) entry which is preliminary data.</text>
</comment>
<protein>
    <submittedName>
        <fullName evidence="4">Xanthine dehydrogenase family protein molybdopterin-binding subunit</fullName>
    </submittedName>
</protein>
<dbReference type="SUPFAM" id="SSF54665">
    <property type="entry name" value="CO dehydrogenase molybdoprotein N-domain-like"/>
    <property type="match status" value="1"/>
</dbReference>
<sequence length="664" mass="69513">MGVASTLRREDARLLAGRGQFLDDVPLPGALHMAFVRSPHAHARLNLKGSGAFIFTAADVAGHVAPAQIVPPPGLTVEPVPHPVLADGVVRYVGQPVAAVVAESRAAAEDLAESVEVEYEPLPAVVDPRAGDTMARWEKREGDVAGAFARAAHVVRTERVIPRLAAVPMEPRGALAVEEDGRLTVWSSSQSAHRPRAQLAQSLGRDEASIRVIVPDVGGAFGSKGTLPVETPLVAFAASRLGRPVRWTEDRYENFLSAPQGRGVRGWVELGFDDEGRILALRGRVLADLGAYLLPSTPMPPHTTAMLLAGGYDIPAVEVIVTGARTHKVPTAPYRGAGRPEASYLIETALDEAARRLGLDPLALRRRNLVRSFPHRTALGWTYDSGAFEACLDRAVDLIGDVEPQEPGVLVGVGFALAVERSGGLHEHASVTREGDEVVVRAGSVPSGQGHETLFAQLAAERLGVDPAMVRVITGDSDALAQGVGSFASRTATMGGNAVVAAADDLLAGGPGVARFESDQVFTSGAYAAVVEVVRATGEVRLRRLVAVDDAGRILHPRLAEGQVIGGAVQGLGAMLSEEVVHDASGQPVSASLLDYALPTAAEIPEFATAFVESPSPLNPLGVKGIGESGTIGAPPAIANALAAAIGRHLDPPYTAQRVWEALR</sequence>
<dbReference type="Proteomes" id="UP001147700">
    <property type="component" value="Unassembled WGS sequence"/>
</dbReference>
<dbReference type="RefSeq" id="WP_202954738.1">
    <property type="nucleotide sequence ID" value="NZ_JAPCID010000001.1"/>
</dbReference>
<evidence type="ECO:0000259" key="3">
    <source>
        <dbReference type="SMART" id="SM01008"/>
    </source>
</evidence>
<dbReference type="Pfam" id="PF20256">
    <property type="entry name" value="MoCoBD_2"/>
    <property type="match status" value="2"/>
</dbReference>
<name>A0ABT4RBR6_9ACTN</name>
<dbReference type="PANTHER" id="PTHR11908">
    <property type="entry name" value="XANTHINE DEHYDROGENASE"/>
    <property type="match status" value="1"/>
</dbReference>
<gene>
    <name evidence="4" type="ORF">OJ962_00580</name>
</gene>
<evidence type="ECO:0000256" key="2">
    <source>
        <dbReference type="ARBA" id="ARBA00023002"/>
    </source>
</evidence>
<accession>A0ABT4RBR6</accession>
<dbReference type="EMBL" id="JAPCID010000001">
    <property type="protein sequence ID" value="MDA0135974.1"/>
    <property type="molecule type" value="Genomic_DNA"/>
</dbReference>
<proteinExistence type="predicted"/>
<evidence type="ECO:0000256" key="1">
    <source>
        <dbReference type="ARBA" id="ARBA00022505"/>
    </source>
</evidence>
<keyword evidence="5" id="KW-1185">Reference proteome</keyword>
<keyword evidence="1" id="KW-0500">Molybdenum</keyword>
<organism evidence="4 5">
    <name type="scientific">Solirubrobacter deserti</name>
    <dbReference type="NCBI Taxonomy" id="2282478"/>
    <lineage>
        <taxon>Bacteria</taxon>
        <taxon>Bacillati</taxon>
        <taxon>Actinomycetota</taxon>
        <taxon>Thermoleophilia</taxon>
        <taxon>Solirubrobacterales</taxon>
        <taxon>Solirubrobacteraceae</taxon>
        <taxon>Solirubrobacter</taxon>
    </lineage>
</organism>
<dbReference type="InterPro" id="IPR000674">
    <property type="entry name" value="Ald_Oxase/Xan_DH_a/b"/>
</dbReference>